<dbReference type="Proteomes" id="UP000282515">
    <property type="component" value="Unassembled WGS sequence"/>
</dbReference>
<proteinExistence type="predicted"/>
<sequence>MRAISPRFALPVLAAALVVLVAVLPGVSTPQPEPTTADVTTTSYTCPSWDGLTVTAGQVVAGDEATAVALPDGADVPELADASVWRSAAPRGDAITVTQTGESSGAVGFLAGNATNRGEGLAVASCPQIVHDAWFSGLGAVEGHDAELVLVNPGRDEAVVNLRAWSPVGEVDVPDGDALTLAPGESRRIAGSDLAAGESLLTVRVARQRGVVVAAVLESGSGPVRGSDVQTAGPAPSRQAVLSGIPAGAERRLILTNPGGETANVEVSVVSADSGTFVAEGLDDVTVEPGSVREIAIPGEAPAGAALRLDATEPVAAIVRSQSPEDVADSAALSALRSGPAVVPVVGDTQVTVVAADSDLDAQLEVFDAQMQSLGTRELSVPQGTSSSIAIGEVAEGGAYAVVRAEGGYAAARYADGARIASLPLTVAPVDAVAPAVSWGGRWH</sequence>
<evidence type="ECO:0000313" key="2">
    <source>
        <dbReference type="Proteomes" id="UP000282515"/>
    </source>
</evidence>
<gene>
    <name evidence="1" type="ORF">D9V41_15560</name>
</gene>
<evidence type="ECO:0008006" key="3">
    <source>
        <dbReference type="Google" id="ProtNLM"/>
    </source>
</evidence>
<name>A0A3L8PHJ7_9ACTN</name>
<evidence type="ECO:0000313" key="1">
    <source>
        <dbReference type="EMBL" id="RLV54641.1"/>
    </source>
</evidence>
<organism evidence="1 2">
    <name type="scientific">Aeromicrobium phragmitis</name>
    <dbReference type="NCBI Taxonomy" id="2478914"/>
    <lineage>
        <taxon>Bacteria</taxon>
        <taxon>Bacillati</taxon>
        <taxon>Actinomycetota</taxon>
        <taxon>Actinomycetes</taxon>
        <taxon>Propionibacteriales</taxon>
        <taxon>Nocardioidaceae</taxon>
        <taxon>Aeromicrobium</taxon>
    </lineage>
</organism>
<keyword evidence="2" id="KW-1185">Reference proteome</keyword>
<dbReference type="RefSeq" id="WP_121795508.1">
    <property type="nucleotide sequence ID" value="NZ_RDBF01000016.1"/>
</dbReference>
<dbReference type="Pfam" id="PF18986">
    <property type="entry name" value="DUF5719"/>
    <property type="match status" value="1"/>
</dbReference>
<dbReference type="OrthoDB" id="3729011at2"/>
<dbReference type="InterPro" id="IPR043777">
    <property type="entry name" value="DUF5719"/>
</dbReference>
<protein>
    <recommendedName>
        <fullName evidence="3">Secreted protein</fullName>
    </recommendedName>
</protein>
<comment type="caution">
    <text evidence="1">The sequence shown here is derived from an EMBL/GenBank/DDBJ whole genome shotgun (WGS) entry which is preliminary data.</text>
</comment>
<accession>A0A3L8PHJ7</accession>
<reference evidence="1 2" key="1">
    <citation type="submission" date="2018-10" db="EMBL/GenBank/DDBJ databases">
        <title>Aeromicrobium sp. 9W16Y-2 whole genome shotgun sequence.</title>
        <authorList>
            <person name="Li F."/>
        </authorList>
    </citation>
    <scope>NUCLEOTIDE SEQUENCE [LARGE SCALE GENOMIC DNA]</scope>
    <source>
        <strain evidence="1 2">9W16Y-2</strain>
    </source>
</reference>
<dbReference type="EMBL" id="RDBF01000016">
    <property type="protein sequence ID" value="RLV54641.1"/>
    <property type="molecule type" value="Genomic_DNA"/>
</dbReference>
<dbReference type="AlphaFoldDB" id="A0A3L8PHJ7"/>